<evidence type="ECO:0000313" key="2">
    <source>
        <dbReference type="EMBL" id="CAD9375415.1"/>
    </source>
</evidence>
<evidence type="ECO:0000256" key="1">
    <source>
        <dbReference type="SAM" id="MobiDB-lite"/>
    </source>
</evidence>
<feature type="compositionally biased region" description="Gly residues" evidence="1">
    <location>
        <begin position="189"/>
        <end position="203"/>
    </location>
</feature>
<feature type="compositionally biased region" description="Low complexity" evidence="1">
    <location>
        <begin position="59"/>
        <end position="69"/>
    </location>
</feature>
<dbReference type="EMBL" id="HBGS01004961">
    <property type="protein sequence ID" value="CAD9375415.1"/>
    <property type="molecule type" value="Transcribed_RNA"/>
</dbReference>
<feature type="region of interest" description="Disordered" evidence="1">
    <location>
        <begin position="87"/>
        <end position="109"/>
    </location>
</feature>
<feature type="compositionally biased region" description="Polar residues" evidence="1">
    <location>
        <begin position="249"/>
        <end position="272"/>
    </location>
</feature>
<feature type="compositionally biased region" description="Polar residues" evidence="1">
    <location>
        <begin position="300"/>
        <end position="310"/>
    </location>
</feature>
<accession>A0A7S2ARE5</accession>
<sequence>MESHQLSQQQQQQQQQQGGGDGGGWLVGHQTMDYESRDEITMDYENSREESENIRESSSDVAAVDNNNNNDRDRFWVSPTYLKESPSKNHSLRGAMTTATTTAPPSTMTSLFDGIDRTVAPRLSGFDDQGRSDGGAGVASTELNVQPSFSAAAAVKKGPSPFVRWPQRSETFPITPTPPIKSMMMGSPESGGGGGGGNNGFDDGGSSTSSLFHGIQRTALSARTTARTLRSSTPKRSSRASTPYKVAATQESQSGGTAEHASPSNSIQLTELSSPSPGTTTSSRQGGTTPLFGPYEGGATTRSQSINAPESQPLRRSSRKSATPKSVRFAASPGRR</sequence>
<gene>
    <name evidence="2" type="ORF">DSPE1174_LOCUS2554</name>
</gene>
<feature type="compositionally biased region" description="Low complexity" evidence="1">
    <location>
        <begin position="273"/>
        <end position="290"/>
    </location>
</feature>
<feature type="compositionally biased region" description="Basic and acidic residues" evidence="1">
    <location>
        <begin position="32"/>
        <end position="58"/>
    </location>
</feature>
<feature type="compositionally biased region" description="Low complexity" evidence="1">
    <location>
        <begin position="96"/>
        <end position="109"/>
    </location>
</feature>
<proteinExistence type="predicted"/>
<feature type="region of interest" description="Disordered" evidence="1">
    <location>
        <begin position="159"/>
        <end position="336"/>
    </location>
</feature>
<dbReference type="AlphaFoldDB" id="A0A7S2ARE5"/>
<feature type="compositionally biased region" description="Gly residues" evidence="1">
    <location>
        <begin position="17"/>
        <end position="26"/>
    </location>
</feature>
<feature type="compositionally biased region" description="Low complexity" evidence="1">
    <location>
        <begin position="217"/>
        <end position="232"/>
    </location>
</feature>
<feature type="region of interest" description="Disordered" evidence="1">
    <location>
        <begin position="1"/>
        <end position="70"/>
    </location>
</feature>
<organism evidence="2">
    <name type="scientific">Octactis speculum</name>
    <dbReference type="NCBI Taxonomy" id="3111310"/>
    <lineage>
        <taxon>Eukaryota</taxon>
        <taxon>Sar</taxon>
        <taxon>Stramenopiles</taxon>
        <taxon>Ochrophyta</taxon>
        <taxon>Dictyochophyceae</taxon>
        <taxon>Dictyochales</taxon>
        <taxon>Dictyochaceae</taxon>
        <taxon>Octactis</taxon>
    </lineage>
</organism>
<protein>
    <submittedName>
        <fullName evidence="2">Uncharacterized protein</fullName>
    </submittedName>
</protein>
<reference evidence="2" key="1">
    <citation type="submission" date="2021-01" db="EMBL/GenBank/DDBJ databases">
        <authorList>
            <person name="Corre E."/>
            <person name="Pelletier E."/>
            <person name="Niang G."/>
            <person name="Scheremetjew M."/>
            <person name="Finn R."/>
            <person name="Kale V."/>
            <person name="Holt S."/>
            <person name="Cochrane G."/>
            <person name="Meng A."/>
            <person name="Brown T."/>
            <person name="Cohen L."/>
        </authorList>
    </citation>
    <scope>NUCLEOTIDE SEQUENCE</scope>
    <source>
        <strain evidence="2">CCMP1381</strain>
    </source>
</reference>
<name>A0A7S2ARE5_9STRA</name>